<dbReference type="Proteomes" id="UP000652219">
    <property type="component" value="Unassembled WGS sequence"/>
</dbReference>
<dbReference type="AlphaFoldDB" id="A0A8H6N0Q2"/>
<keyword evidence="3" id="KW-1185">Reference proteome</keyword>
<evidence type="ECO:0000256" key="1">
    <source>
        <dbReference type="SAM" id="MobiDB-lite"/>
    </source>
</evidence>
<feature type="region of interest" description="Disordered" evidence="1">
    <location>
        <begin position="1"/>
        <end position="72"/>
    </location>
</feature>
<gene>
    <name evidence="2" type="ORF">CSOJ01_03142</name>
</gene>
<dbReference type="EMBL" id="WIGN01000030">
    <property type="protein sequence ID" value="KAF6816079.1"/>
    <property type="molecule type" value="Genomic_DNA"/>
</dbReference>
<feature type="compositionally biased region" description="Gly residues" evidence="1">
    <location>
        <begin position="26"/>
        <end position="37"/>
    </location>
</feature>
<accession>A0A8H6N0Q2</accession>
<evidence type="ECO:0000313" key="2">
    <source>
        <dbReference type="EMBL" id="KAF6816079.1"/>
    </source>
</evidence>
<reference evidence="2 3" key="1">
    <citation type="journal article" date="2020" name="Phytopathology">
        <title>Genome Sequence Resources of Colletotrichum truncatum, C. plurivorum, C. musicola, and C. sojae: Four Species Pathogenic to Soybean (Glycine max).</title>
        <authorList>
            <person name="Rogerio F."/>
            <person name="Boufleur T.R."/>
            <person name="Ciampi-Guillardi M."/>
            <person name="Sukno S.A."/>
            <person name="Thon M.R."/>
            <person name="Massola Junior N.S."/>
            <person name="Baroncelli R."/>
        </authorList>
    </citation>
    <scope>NUCLEOTIDE SEQUENCE [LARGE SCALE GENOMIC DNA]</scope>
    <source>
        <strain evidence="2 3">LFN0009</strain>
    </source>
</reference>
<protein>
    <submittedName>
        <fullName evidence="2">Uncharacterized protein</fullName>
    </submittedName>
</protein>
<organism evidence="2 3">
    <name type="scientific">Colletotrichum sojae</name>
    <dbReference type="NCBI Taxonomy" id="2175907"/>
    <lineage>
        <taxon>Eukaryota</taxon>
        <taxon>Fungi</taxon>
        <taxon>Dikarya</taxon>
        <taxon>Ascomycota</taxon>
        <taxon>Pezizomycotina</taxon>
        <taxon>Sordariomycetes</taxon>
        <taxon>Hypocreomycetidae</taxon>
        <taxon>Glomerellales</taxon>
        <taxon>Glomerellaceae</taxon>
        <taxon>Colletotrichum</taxon>
        <taxon>Colletotrichum orchidearum species complex</taxon>
    </lineage>
</organism>
<sequence>MQSQDKTGSSQQGGEEKKTSNPGMVGKAGNGKAGQTGGEKIPKVVTKLLQRPRRAPKKMAGVASSLDTANDDEYDDAWLPAYEDGPVDEKVVEGDWVEVKKPVSSR</sequence>
<comment type="caution">
    <text evidence="2">The sequence shown here is derived from an EMBL/GenBank/DDBJ whole genome shotgun (WGS) entry which is preliminary data.</text>
</comment>
<evidence type="ECO:0000313" key="3">
    <source>
        <dbReference type="Proteomes" id="UP000652219"/>
    </source>
</evidence>
<feature type="compositionally biased region" description="Polar residues" evidence="1">
    <location>
        <begin position="1"/>
        <end position="13"/>
    </location>
</feature>
<proteinExistence type="predicted"/>
<name>A0A8H6N0Q2_9PEZI</name>